<dbReference type="RefSeq" id="WP_311162735.1">
    <property type="nucleotide sequence ID" value="NZ_JAVQLW010000005.1"/>
</dbReference>
<dbReference type="EMBL" id="JAVQLW010000005">
    <property type="protein sequence ID" value="MDS9469955.1"/>
    <property type="molecule type" value="Genomic_DNA"/>
</dbReference>
<proteinExistence type="predicted"/>
<name>A0ABU2HZH9_9RHOB</name>
<dbReference type="Proteomes" id="UP001269144">
    <property type="component" value="Unassembled WGS sequence"/>
</dbReference>
<organism evidence="1 2">
    <name type="scientific">Paracoccus aurantius</name>
    <dbReference type="NCBI Taxonomy" id="3073814"/>
    <lineage>
        <taxon>Bacteria</taxon>
        <taxon>Pseudomonadati</taxon>
        <taxon>Pseudomonadota</taxon>
        <taxon>Alphaproteobacteria</taxon>
        <taxon>Rhodobacterales</taxon>
        <taxon>Paracoccaceae</taxon>
        <taxon>Paracoccus</taxon>
    </lineage>
</organism>
<keyword evidence="2" id="KW-1185">Reference proteome</keyword>
<accession>A0ABU2HZH9</accession>
<reference evidence="2" key="1">
    <citation type="submission" date="2023-07" db="EMBL/GenBank/DDBJ databases">
        <title>Paracoccus sp. MBLB3053 whole genome sequence.</title>
        <authorList>
            <person name="Hwang C.Y."/>
            <person name="Cho E.-S."/>
            <person name="Seo M.-J."/>
        </authorList>
    </citation>
    <scope>NUCLEOTIDE SEQUENCE [LARGE SCALE GENOMIC DNA]</scope>
    <source>
        <strain evidence="2">MBLB3053</strain>
    </source>
</reference>
<protein>
    <submittedName>
        <fullName evidence="1">Uncharacterized protein</fullName>
    </submittedName>
</protein>
<evidence type="ECO:0000313" key="2">
    <source>
        <dbReference type="Proteomes" id="UP001269144"/>
    </source>
</evidence>
<gene>
    <name evidence="1" type="ORF">RGQ15_20610</name>
</gene>
<comment type="caution">
    <text evidence="1">The sequence shown here is derived from an EMBL/GenBank/DDBJ whole genome shotgun (WGS) entry which is preliminary data.</text>
</comment>
<evidence type="ECO:0000313" key="1">
    <source>
        <dbReference type="EMBL" id="MDS9469955.1"/>
    </source>
</evidence>
<sequence>MTEIPNDLLVALRAALVDLNISGAAPGVDDARENAAEAAQRAIDDLLATSYQIVEVASLSSSIWDIGPAARHAGRGNAVEKISTPDLALI</sequence>